<dbReference type="InterPro" id="IPR016120">
    <property type="entry name" value="Sig_transdc_His_kin_SpoOB"/>
</dbReference>
<sequence length="432" mass="49440">MKRKIILILSTILILVFTSLSFLAINFRMKVTVEDAVVNHNLEVAKGLASDLDIETYKKFLENQEENQYYWKIRSELNEFRDKVVALYVYTLDIDNPEVSKTLIVGMPRNIHFPIGTNCTVPKKYVERAFLYNEPYVTKEIHDPEFGTYMSVGVPIKDESGDVLGYLGMDISSASIHHIEKAVIKDRVVIFIFIGLFIIIIIVSFLFLQRWYQKEVTKEVGYAENTYQSELSTLIASVSSFRHDYINHIQVIQGLLQIGAYDKALEYVTSLNKEVSMIEKLKLNIDHPGLAILLQTKKIAAENYQIDMDFGISQNAFDHIKSIDLIKILSNLIDNAIEATMELPESNRKIEVICTAEATKYIFQVTNTSIKKIEPDLIFKQGYTTKDRDVKKIRGQGLFIVKEIVKKNKGFISIKSTDDDMKVIAKVEIPIK</sequence>
<proteinExistence type="predicted"/>
<keyword evidence="4" id="KW-0812">Transmembrane</keyword>
<keyword evidence="1" id="KW-0597">Phosphoprotein</keyword>
<evidence type="ECO:0000256" key="1">
    <source>
        <dbReference type="ARBA" id="ARBA00022553"/>
    </source>
</evidence>
<keyword evidence="3" id="KW-0418">Kinase</keyword>
<keyword evidence="7" id="KW-1185">Reference proteome</keyword>
<name>A0A494Z8W4_9BACL</name>
<dbReference type="Pfam" id="PF14501">
    <property type="entry name" value="HATPase_c_5"/>
    <property type="match status" value="1"/>
</dbReference>
<dbReference type="InterPro" id="IPR003594">
    <property type="entry name" value="HATPase_dom"/>
</dbReference>
<dbReference type="SUPFAM" id="SSF103190">
    <property type="entry name" value="Sensory domain-like"/>
    <property type="match status" value="1"/>
</dbReference>
<dbReference type="Gene3D" id="1.10.287.130">
    <property type="match status" value="1"/>
</dbReference>
<dbReference type="InterPro" id="IPR036890">
    <property type="entry name" value="HATPase_C_sf"/>
</dbReference>
<evidence type="ECO:0000256" key="2">
    <source>
        <dbReference type="ARBA" id="ARBA00022679"/>
    </source>
</evidence>
<dbReference type="InterPro" id="IPR039506">
    <property type="entry name" value="SPOB_a"/>
</dbReference>
<protein>
    <submittedName>
        <fullName evidence="6">GHKL domain-containing protein</fullName>
    </submittedName>
</protein>
<dbReference type="SMART" id="SM00387">
    <property type="entry name" value="HATPase_c"/>
    <property type="match status" value="1"/>
</dbReference>
<dbReference type="OrthoDB" id="3173688at2"/>
<dbReference type="InterPro" id="IPR029151">
    <property type="entry name" value="Sensor-like_sf"/>
</dbReference>
<feature type="domain" description="Histidine kinase/HSP90-like ATPase" evidence="5">
    <location>
        <begin position="320"/>
        <end position="429"/>
    </location>
</feature>
<dbReference type="GO" id="GO:0000155">
    <property type="term" value="F:phosphorelay sensor kinase activity"/>
    <property type="evidence" value="ECO:0007669"/>
    <property type="project" value="InterPro"/>
</dbReference>
<evidence type="ECO:0000256" key="4">
    <source>
        <dbReference type="SAM" id="Phobius"/>
    </source>
</evidence>
<dbReference type="PANTHER" id="PTHR40448:SF1">
    <property type="entry name" value="TWO-COMPONENT SENSOR HISTIDINE KINASE"/>
    <property type="match status" value="1"/>
</dbReference>
<dbReference type="EMBL" id="RBZN01000006">
    <property type="protein sequence ID" value="RKQ19072.1"/>
    <property type="molecule type" value="Genomic_DNA"/>
</dbReference>
<gene>
    <name evidence="6" type="ORF">D8M03_04470</name>
</gene>
<dbReference type="InterPro" id="IPR032834">
    <property type="entry name" value="NatK-like_C"/>
</dbReference>
<evidence type="ECO:0000313" key="7">
    <source>
        <dbReference type="Proteomes" id="UP000272238"/>
    </source>
</evidence>
<keyword evidence="4" id="KW-0472">Membrane</keyword>
<comment type="caution">
    <text evidence="6">The sequence shown here is derived from an EMBL/GenBank/DDBJ whole genome shotgun (WGS) entry which is preliminary data.</text>
</comment>
<dbReference type="Proteomes" id="UP000272238">
    <property type="component" value="Unassembled WGS sequence"/>
</dbReference>
<keyword evidence="4" id="KW-1133">Transmembrane helix</keyword>
<evidence type="ECO:0000256" key="3">
    <source>
        <dbReference type="ARBA" id="ARBA00022777"/>
    </source>
</evidence>
<dbReference type="SUPFAM" id="SSF55874">
    <property type="entry name" value="ATPase domain of HSP90 chaperone/DNA topoisomerase II/histidine kinase"/>
    <property type="match status" value="1"/>
</dbReference>
<organism evidence="6 7">
    <name type="scientific">Ureibacillus endophyticus</name>
    <dbReference type="NCBI Taxonomy" id="1978490"/>
    <lineage>
        <taxon>Bacteria</taxon>
        <taxon>Bacillati</taxon>
        <taxon>Bacillota</taxon>
        <taxon>Bacilli</taxon>
        <taxon>Bacillales</taxon>
        <taxon>Caryophanaceae</taxon>
        <taxon>Ureibacillus</taxon>
    </lineage>
</organism>
<dbReference type="SUPFAM" id="SSF55890">
    <property type="entry name" value="Sporulation response regulatory protein Spo0B"/>
    <property type="match status" value="1"/>
</dbReference>
<dbReference type="RefSeq" id="WP_121213530.1">
    <property type="nucleotide sequence ID" value="NZ_RBZN01000006.1"/>
</dbReference>
<evidence type="ECO:0000259" key="5">
    <source>
        <dbReference type="SMART" id="SM00387"/>
    </source>
</evidence>
<feature type="transmembrane region" description="Helical" evidence="4">
    <location>
        <begin position="188"/>
        <end position="208"/>
    </location>
</feature>
<reference evidence="6 7" key="1">
    <citation type="journal article" date="2016" name="Antonie Van Leeuwenhoek">
        <title>Lysinibacillus endophyticus sp. nov., an indole-3-acetic acid producing endophytic bacterium isolated from corn root (Zea mays cv. Xinken-5).</title>
        <authorList>
            <person name="Yu J."/>
            <person name="Guan X."/>
            <person name="Liu C."/>
            <person name="Xiang W."/>
            <person name="Yu Z."/>
            <person name="Liu X."/>
            <person name="Wang G."/>
        </authorList>
    </citation>
    <scope>NUCLEOTIDE SEQUENCE [LARGE SCALE GENOMIC DNA]</scope>
    <source>
        <strain evidence="6 7">DSM 100506</strain>
    </source>
</reference>
<dbReference type="Gene3D" id="3.30.565.10">
    <property type="entry name" value="Histidine kinase-like ATPase, C-terminal domain"/>
    <property type="match status" value="1"/>
</dbReference>
<dbReference type="Pfam" id="PF14689">
    <property type="entry name" value="SPOB_a"/>
    <property type="match status" value="1"/>
</dbReference>
<evidence type="ECO:0000313" key="6">
    <source>
        <dbReference type="EMBL" id="RKQ19072.1"/>
    </source>
</evidence>
<dbReference type="GO" id="GO:0042802">
    <property type="term" value="F:identical protein binding"/>
    <property type="evidence" value="ECO:0007669"/>
    <property type="project" value="TreeGrafter"/>
</dbReference>
<dbReference type="PANTHER" id="PTHR40448">
    <property type="entry name" value="TWO-COMPONENT SENSOR HISTIDINE KINASE"/>
    <property type="match status" value="1"/>
</dbReference>
<keyword evidence="2" id="KW-0808">Transferase</keyword>
<dbReference type="AlphaFoldDB" id="A0A494Z8W4"/>
<accession>A0A494Z8W4</accession>